<dbReference type="GO" id="GO:0070475">
    <property type="term" value="P:rRNA base methylation"/>
    <property type="evidence" value="ECO:0007669"/>
    <property type="project" value="TreeGrafter"/>
</dbReference>
<accession>A0A290Q3R0</accession>
<organism evidence="7 8">
    <name type="scientific">Nibricoccus aquaticus</name>
    <dbReference type="NCBI Taxonomy" id="2576891"/>
    <lineage>
        <taxon>Bacteria</taxon>
        <taxon>Pseudomonadati</taxon>
        <taxon>Verrucomicrobiota</taxon>
        <taxon>Opitutia</taxon>
        <taxon>Opitutales</taxon>
        <taxon>Opitutaceae</taxon>
        <taxon>Nibricoccus</taxon>
    </lineage>
</organism>
<evidence type="ECO:0000313" key="8">
    <source>
        <dbReference type="Proteomes" id="UP000217265"/>
    </source>
</evidence>
<dbReference type="EMBL" id="CP023344">
    <property type="protein sequence ID" value="ATC62937.1"/>
    <property type="molecule type" value="Genomic_DNA"/>
</dbReference>
<keyword evidence="3 7" id="KW-0489">Methyltransferase</keyword>
<dbReference type="Pfam" id="PF05971">
    <property type="entry name" value="Methyltransf_10"/>
    <property type="match status" value="1"/>
</dbReference>
<dbReference type="InterPro" id="IPR016909">
    <property type="entry name" value="rRNA_lsu_MeTfrase_F"/>
</dbReference>
<proteinExistence type="inferred from homology"/>
<evidence type="ECO:0000256" key="2">
    <source>
        <dbReference type="ARBA" id="ARBA00022552"/>
    </source>
</evidence>
<sequence>MKPTGPKNKNHTTGELHPRNLHRAPYDFPRLIAALPELAPFVQPHPLAGDTIDFANPAAVLTLNRALLKLHYGIAHWDLPSGFLCPPVPSRADYLHHAADLLAADTADKTIPCGPAIRALDLGTGANAIYPLLAASLFGWRVTGTDIDPASINWARQLAAANPPLAPLLDFRLQPSASALFANITAPTDSFALSLCNPPFHASPDEAAAGTLRKIRNLGSPTARSSAKLALNFGGRPNELWCPGGEVAFIRRMIAESAARPALCVWFTTLVSKRASLPLLERALHSAHPHDVRIITMFAGQKQSRLLAWTFLSPAERRTRLTSVTSTPA</sequence>
<dbReference type="RefSeq" id="WP_096054572.1">
    <property type="nucleotide sequence ID" value="NZ_CP023344.1"/>
</dbReference>
<dbReference type="PIRSF" id="PIRSF029038">
    <property type="entry name" value="Mtase_YbiN_prd"/>
    <property type="match status" value="1"/>
</dbReference>
<evidence type="ECO:0000256" key="1">
    <source>
        <dbReference type="ARBA" id="ARBA00022490"/>
    </source>
</evidence>
<dbReference type="AlphaFoldDB" id="A0A290Q3R0"/>
<keyword evidence="5" id="KW-0949">S-adenosyl-L-methionine</keyword>
<dbReference type="InterPro" id="IPR010286">
    <property type="entry name" value="METTL16/RlmF"/>
</dbReference>
<keyword evidence="8" id="KW-1185">Reference proteome</keyword>
<dbReference type="NCBIfam" id="NF008725">
    <property type="entry name" value="PRK11727.1"/>
    <property type="match status" value="1"/>
</dbReference>
<protein>
    <submittedName>
        <fullName evidence="7">23S rRNA (Adenine(1618)-N(6))-methyltransferase RlmF</fullName>
    </submittedName>
</protein>
<evidence type="ECO:0000256" key="6">
    <source>
        <dbReference type="SAM" id="MobiDB-lite"/>
    </source>
</evidence>
<name>A0A290Q3R0_9BACT</name>
<dbReference type="CDD" id="cd02440">
    <property type="entry name" value="AdoMet_MTases"/>
    <property type="match status" value="1"/>
</dbReference>
<evidence type="ECO:0000256" key="3">
    <source>
        <dbReference type="ARBA" id="ARBA00022603"/>
    </source>
</evidence>
<dbReference type="Gene3D" id="3.40.50.150">
    <property type="entry name" value="Vaccinia Virus protein VP39"/>
    <property type="match status" value="1"/>
</dbReference>
<keyword evidence="4 7" id="KW-0808">Transferase</keyword>
<dbReference type="PANTHER" id="PTHR13393">
    <property type="entry name" value="SAM-DEPENDENT METHYLTRANSFERASE"/>
    <property type="match status" value="1"/>
</dbReference>
<gene>
    <name evidence="7" type="ORF">CMV30_02590</name>
</gene>
<dbReference type="HAMAP" id="MF_01848">
    <property type="entry name" value="23SrRNA_methyltr_F"/>
    <property type="match status" value="1"/>
</dbReference>
<dbReference type="InterPro" id="IPR029063">
    <property type="entry name" value="SAM-dependent_MTases_sf"/>
</dbReference>
<dbReference type="KEGG" id="vbh:CMV30_02590"/>
<evidence type="ECO:0000256" key="5">
    <source>
        <dbReference type="ARBA" id="ARBA00022691"/>
    </source>
</evidence>
<dbReference type="PANTHER" id="PTHR13393:SF0">
    <property type="entry name" value="RNA N6-ADENOSINE-METHYLTRANSFERASE METTL16"/>
    <property type="match status" value="1"/>
</dbReference>
<dbReference type="GO" id="GO:0005737">
    <property type="term" value="C:cytoplasm"/>
    <property type="evidence" value="ECO:0007669"/>
    <property type="project" value="InterPro"/>
</dbReference>
<evidence type="ECO:0000313" key="7">
    <source>
        <dbReference type="EMBL" id="ATC62937.1"/>
    </source>
</evidence>
<dbReference type="Proteomes" id="UP000217265">
    <property type="component" value="Chromosome"/>
</dbReference>
<dbReference type="GO" id="GO:0052907">
    <property type="term" value="F:23S rRNA (adenine(1618)-N(6))-methyltransferase activity"/>
    <property type="evidence" value="ECO:0007669"/>
    <property type="project" value="TreeGrafter"/>
</dbReference>
<feature type="region of interest" description="Disordered" evidence="6">
    <location>
        <begin position="1"/>
        <end position="21"/>
    </location>
</feature>
<dbReference type="OrthoDB" id="1115728at2"/>
<dbReference type="SUPFAM" id="SSF53335">
    <property type="entry name" value="S-adenosyl-L-methionine-dependent methyltransferases"/>
    <property type="match status" value="1"/>
</dbReference>
<evidence type="ECO:0000256" key="4">
    <source>
        <dbReference type="ARBA" id="ARBA00022679"/>
    </source>
</evidence>
<reference evidence="7 8" key="1">
    <citation type="submission" date="2017-09" db="EMBL/GenBank/DDBJ databases">
        <title>Complete genome sequence of Verrucomicrobial strain HZ-65, isolated from freshwater.</title>
        <authorList>
            <person name="Choi A."/>
        </authorList>
    </citation>
    <scope>NUCLEOTIDE SEQUENCE [LARGE SCALE GENOMIC DNA]</scope>
    <source>
        <strain evidence="7 8">HZ-65</strain>
    </source>
</reference>
<keyword evidence="2" id="KW-0698">rRNA processing</keyword>
<keyword evidence="1" id="KW-0963">Cytoplasm</keyword>